<evidence type="ECO:0000313" key="6">
    <source>
        <dbReference type="EMBL" id="OKP86461.1"/>
    </source>
</evidence>
<keyword evidence="4" id="KW-0732">Signal</keyword>
<dbReference type="Gene3D" id="3.10.310.50">
    <property type="match status" value="1"/>
</dbReference>
<feature type="domain" description="TPM" evidence="5">
    <location>
        <begin position="31"/>
        <end position="156"/>
    </location>
</feature>
<evidence type="ECO:0000313" key="7">
    <source>
        <dbReference type="Proteomes" id="UP000186058"/>
    </source>
</evidence>
<sequence length="760" mass="82836">MKKYVVLFLMFSLLWMPNVYAAGIPAQEGMVTDKAGLLTNQEAADIAAIAAGDLYTIRVLTVDSLDGAEASAYATDVYDSWALTPQDVLLLISAQDQQVELNFLNPGLQKEINTWSQAHGGAAGTAAIQRILDTYFIPYVREGDFAGGIRSMIKELHSFAGTSGGAVATGGSSGSPNSGAAAGSTTDSRNSGGSGRAESGSSGLGLLTLAALVIGIVLLAIVLYVLFTGLRRRRQLSSQQEQLADLLVRANHALESLQPFQGIVQGKTGEMVEGISKRLSAKLVEISALQSSGQSSLPPFYHLKALKEASTELQQAEEAYRSALEEEEQHIAVISDADRNVKQQITELKKDAPELNEYLQSAVKETGYGLEEIAEDLKELAEETAKADELELFDPIAAQDMTGEAQERQEQIEQDLRDVDTYDDKLNKFPGVVAAARSKIATLIEQNSLHNMKVKPYDSLDQASSASATLEAPLRIGDMDEVRRIAAQMDTLLGEAVLMTERQALIRQNNLRDLATIRGRWSELTQRRNELQGQITEARSRFEEYHLSPLAEALETSGTQLRQGAGEVPQIETWTSDQRGEYDNARSGLDRLLQLQEETVQKFDHISESLSTLNQRLSDITRLFSEGKAQVDTAQNRLQTKGIASRSPFQLSLLPEYAELEQRLATRPYNLDELEAAGRSYASRISSFVEEANRLIRQKEEEERLAQLAILREQQRREQARRRSSSGGGFGGGRSSGGSSWGGGGRSSGGSSSAESTPRG</sequence>
<feature type="compositionally biased region" description="Low complexity" evidence="2">
    <location>
        <begin position="174"/>
        <end position="186"/>
    </location>
</feature>
<dbReference type="Proteomes" id="UP000186058">
    <property type="component" value="Unassembled WGS sequence"/>
</dbReference>
<keyword evidence="3" id="KW-1133">Transmembrane helix</keyword>
<dbReference type="RefSeq" id="WP_074107634.1">
    <property type="nucleotide sequence ID" value="NZ_LVWI01000038.1"/>
</dbReference>
<name>A0ABX3EQG7_9BACL</name>
<feature type="chain" id="PRO_5046325832" description="TPM domain-containing protein" evidence="4">
    <location>
        <begin position="22"/>
        <end position="760"/>
    </location>
</feature>
<organism evidence="6 7">
    <name type="scientific">Paenibacillus helianthi</name>
    <dbReference type="NCBI Taxonomy" id="1349432"/>
    <lineage>
        <taxon>Bacteria</taxon>
        <taxon>Bacillati</taxon>
        <taxon>Bacillota</taxon>
        <taxon>Bacilli</taxon>
        <taxon>Bacillales</taxon>
        <taxon>Paenibacillaceae</taxon>
        <taxon>Paenibacillus</taxon>
    </lineage>
</organism>
<dbReference type="PANTHER" id="PTHR30373:SF2">
    <property type="entry name" value="UPF0603 PROTEIN YGCG"/>
    <property type="match status" value="1"/>
</dbReference>
<gene>
    <name evidence="6" type="ORF">A3844_13025</name>
</gene>
<feature type="region of interest" description="Disordered" evidence="2">
    <location>
        <begin position="167"/>
        <end position="201"/>
    </location>
</feature>
<feature type="region of interest" description="Disordered" evidence="2">
    <location>
        <begin position="714"/>
        <end position="760"/>
    </location>
</feature>
<feature type="compositionally biased region" description="Gly residues" evidence="2">
    <location>
        <begin position="726"/>
        <end position="748"/>
    </location>
</feature>
<accession>A0ABX3EQG7</accession>
<protein>
    <recommendedName>
        <fullName evidence="5">TPM domain-containing protein</fullName>
    </recommendedName>
</protein>
<evidence type="ECO:0000259" key="5">
    <source>
        <dbReference type="Pfam" id="PF04536"/>
    </source>
</evidence>
<reference evidence="6 7" key="1">
    <citation type="submission" date="2016-03" db="EMBL/GenBank/DDBJ databases">
        <authorList>
            <person name="Sant'Anna F.H."/>
            <person name="Ambrosini A."/>
            <person name="Souza R."/>
            <person name="Bach E."/>
            <person name="Fernandes G."/>
            <person name="Balsanelli E."/>
            <person name="Baura V.A."/>
            <person name="Souza E.M."/>
            <person name="Passaglia L."/>
        </authorList>
    </citation>
    <scope>NUCLEOTIDE SEQUENCE [LARGE SCALE GENOMIC DNA]</scope>
    <source>
        <strain evidence="6 7">P26E</strain>
    </source>
</reference>
<dbReference type="PANTHER" id="PTHR30373">
    <property type="entry name" value="UPF0603 PROTEIN YGCG"/>
    <property type="match status" value="1"/>
</dbReference>
<keyword evidence="3" id="KW-0472">Membrane</keyword>
<dbReference type="InterPro" id="IPR007621">
    <property type="entry name" value="TPM_dom"/>
</dbReference>
<proteinExistence type="predicted"/>
<feature type="transmembrane region" description="Helical" evidence="3">
    <location>
        <begin position="204"/>
        <end position="227"/>
    </location>
</feature>
<dbReference type="Pfam" id="PF04536">
    <property type="entry name" value="TPM_phosphatase"/>
    <property type="match status" value="1"/>
</dbReference>
<evidence type="ECO:0000256" key="4">
    <source>
        <dbReference type="SAM" id="SignalP"/>
    </source>
</evidence>
<feature type="coiled-coil region" evidence="1">
    <location>
        <begin position="303"/>
        <end position="333"/>
    </location>
</feature>
<evidence type="ECO:0000256" key="1">
    <source>
        <dbReference type="SAM" id="Coils"/>
    </source>
</evidence>
<feature type="signal peptide" evidence="4">
    <location>
        <begin position="1"/>
        <end position="21"/>
    </location>
</feature>
<comment type="caution">
    <text evidence="6">The sequence shown here is derived from an EMBL/GenBank/DDBJ whole genome shotgun (WGS) entry which is preliminary data.</text>
</comment>
<keyword evidence="7" id="KW-1185">Reference proteome</keyword>
<keyword evidence="1" id="KW-0175">Coiled coil</keyword>
<feature type="non-terminal residue" evidence="6">
    <location>
        <position position="760"/>
    </location>
</feature>
<keyword evidence="3" id="KW-0812">Transmembrane</keyword>
<dbReference type="EMBL" id="LVWI01000038">
    <property type="protein sequence ID" value="OKP86461.1"/>
    <property type="molecule type" value="Genomic_DNA"/>
</dbReference>
<evidence type="ECO:0000256" key="2">
    <source>
        <dbReference type="SAM" id="MobiDB-lite"/>
    </source>
</evidence>
<evidence type="ECO:0000256" key="3">
    <source>
        <dbReference type="SAM" id="Phobius"/>
    </source>
</evidence>